<proteinExistence type="predicted"/>
<gene>
    <name evidence="1" type="ORF">ACFOUW_10375</name>
</gene>
<reference evidence="2" key="1">
    <citation type="journal article" date="2019" name="Int. J. Syst. Evol. Microbiol.">
        <title>The Global Catalogue of Microorganisms (GCM) 10K type strain sequencing project: providing services to taxonomists for standard genome sequencing and annotation.</title>
        <authorList>
            <consortium name="The Broad Institute Genomics Platform"/>
            <consortium name="The Broad Institute Genome Sequencing Center for Infectious Disease"/>
            <person name="Wu L."/>
            <person name="Ma J."/>
        </authorList>
    </citation>
    <scope>NUCLEOTIDE SEQUENCE [LARGE SCALE GENOMIC DNA]</scope>
    <source>
        <strain evidence="2">CGMCC 4.7241</strain>
    </source>
</reference>
<comment type="caution">
    <text evidence="1">The sequence shown here is derived from an EMBL/GenBank/DDBJ whole genome shotgun (WGS) entry which is preliminary data.</text>
</comment>
<protein>
    <submittedName>
        <fullName evidence="1">SRPBCC family protein</fullName>
    </submittedName>
</protein>
<dbReference type="SUPFAM" id="SSF55961">
    <property type="entry name" value="Bet v1-like"/>
    <property type="match status" value="1"/>
</dbReference>
<dbReference type="InterPro" id="IPR019587">
    <property type="entry name" value="Polyketide_cyclase/dehydratase"/>
</dbReference>
<dbReference type="Gene3D" id="3.30.530.20">
    <property type="match status" value="1"/>
</dbReference>
<dbReference type="RefSeq" id="WP_205117459.1">
    <property type="nucleotide sequence ID" value="NZ_JAFBCM010000001.1"/>
</dbReference>
<dbReference type="EMBL" id="JBHRZH010000006">
    <property type="protein sequence ID" value="MFC3761246.1"/>
    <property type="molecule type" value="Genomic_DNA"/>
</dbReference>
<keyword evidence="2" id="KW-1185">Reference proteome</keyword>
<dbReference type="Pfam" id="PF10604">
    <property type="entry name" value="Polyketide_cyc2"/>
    <property type="match status" value="1"/>
</dbReference>
<name>A0ABV7Y7I9_9ACTN</name>
<sequence>MQTLDTDQVTRLIAATPEALYAIVSDVTRTPELSPEILAAEWVDAASGPVVGARFRATNKVSRGPSWTNEPEVLVADPGREFAFVRREKTAGHVMWRYRFSPVEGGTEVTESYEVTKPIPWFGWVIITYVFGSKNRRAELRAGMEETLRRLEEVGTLGACRGSAIRRDSSASR</sequence>
<dbReference type="CDD" id="cd07812">
    <property type="entry name" value="SRPBCC"/>
    <property type="match status" value="1"/>
</dbReference>
<evidence type="ECO:0000313" key="1">
    <source>
        <dbReference type="EMBL" id="MFC3761246.1"/>
    </source>
</evidence>
<accession>A0ABV7Y7I9</accession>
<evidence type="ECO:0000313" key="2">
    <source>
        <dbReference type="Proteomes" id="UP001595699"/>
    </source>
</evidence>
<dbReference type="Proteomes" id="UP001595699">
    <property type="component" value="Unassembled WGS sequence"/>
</dbReference>
<organism evidence="1 2">
    <name type="scientific">Tenggerimyces flavus</name>
    <dbReference type="NCBI Taxonomy" id="1708749"/>
    <lineage>
        <taxon>Bacteria</taxon>
        <taxon>Bacillati</taxon>
        <taxon>Actinomycetota</taxon>
        <taxon>Actinomycetes</taxon>
        <taxon>Propionibacteriales</taxon>
        <taxon>Nocardioidaceae</taxon>
        <taxon>Tenggerimyces</taxon>
    </lineage>
</organism>
<dbReference type="InterPro" id="IPR023393">
    <property type="entry name" value="START-like_dom_sf"/>
</dbReference>